<dbReference type="KEGG" id="smur:BWP33_08280"/>
<accession>U6Q3T7</accession>
<gene>
    <name evidence="1" type="ORF">HMPREF9021_02558</name>
</gene>
<sequence>MDDFHDKMAQFFAQKSDDELREINQTLQQYSRETGGVSVSEWLGIAFHVQITEFAAPCYIPRHLGENYAA</sequence>
<evidence type="ECO:0000313" key="1">
    <source>
        <dbReference type="EMBL" id="EJZ50201.1"/>
    </source>
</evidence>
<evidence type="ECO:0000313" key="2">
    <source>
        <dbReference type="Proteomes" id="UP000017813"/>
    </source>
</evidence>
<name>U6Q3T7_9NEIS</name>
<dbReference type="STRING" id="641147.HMPREF9021_02558"/>
<dbReference type="RefSeq" id="WP_002642165.1">
    <property type="nucleotide sequence ID" value="NZ_CP019448.1"/>
</dbReference>
<dbReference type="AlphaFoldDB" id="U6Q3T7"/>
<protein>
    <submittedName>
        <fullName evidence="1">Uncharacterized protein</fullName>
    </submittedName>
</protein>
<comment type="caution">
    <text evidence="1">The sequence shown here is derived from an EMBL/GenBank/DDBJ whole genome shotgun (WGS) entry which is preliminary data.</text>
</comment>
<proteinExistence type="predicted"/>
<dbReference type="HOGENOM" id="CLU_2755684_0_0_4"/>
<reference evidence="1 2" key="1">
    <citation type="submission" date="2010-03" db="EMBL/GenBank/DDBJ databases">
        <authorList>
            <consortium name="The Broad Institute Genome Sequencing Platform"/>
            <person name="Ward D."/>
            <person name="Earl A."/>
            <person name="Feldgarden M."/>
            <person name="Gevers D."/>
            <person name="Young S."/>
            <person name="Zeng Q."/>
            <person name="Koehrsen M."/>
            <person name="Alvarado L."/>
            <person name="Berlin A.M."/>
            <person name="Borenstein D."/>
            <person name="Chapman S.B."/>
            <person name="Chen Z."/>
            <person name="Engels R."/>
            <person name="Freedman E."/>
            <person name="Gellesch M."/>
            <person name="Goldberg J."/>
            <person name="Griggs A."/>
            <person name="Gujja S."/>
            <person name="Heilman E.R."/>
            <person name="Heiman D.I."/>
            <person name="Hepburn T.A."/>
            <person name="Howarth C."/>
            <person name="Jen D."/>
            <person name="Larson L."/>
            <person name="Mehta T."/>
            <person name="Park D."/>
            <person name="Pearson M."/>
            <person name="Richards J."/>
            <person name="Roberts A."/>
            <person name="Saif S."/>
            <person name="Shea T.D."/>
            <person name="Shenoy N."/>
            <person name="Sisk P."/>
            <person name="Stolte C."/>
            <person name="Sykes S.N."/>
            <person name="Walk T."/>
            <person name="White J."/>
            <person name="Yandava C."/>
            <person name="Izard J."/>
            <person name="Baranova O.V."/>
            <person name="Blanton J.M."/>
            <person name="Tanner A.C."/>
            <person name="Dewhirst F."/>
            <person name="Haas B."/>
            <person name="Nusbaum C."/>
            <person name="Birren B."/>
        </authorList>
    </citation>
    <scope>NUCLEOTIDE SEQUENCE [LARGE SCALE GENOMIC DNA]</scope>
    <source>
        <strain evidence="1 2">ATCC 29453</strain>
    </source>
</reference>
<organism evidence="1 2">
    <name type="scientific">Simonsiella muelleri ATCC 29453</name>
    <dbReference type="NCBI Taxonomy" id="641147"/>
    <lineage>
        <taxon>Bacteria</taxon>
        <taxon>Pseudomonadati</taxon>
        <taxon>Pseudomonadota</taxon>
        <taxon>Betaproteobacteria</taxon>
        <taxon>Neisseriales</taxon>
        <taxon>Neisseriaceae</taxon>
        <taxon>Simonsiella</taxon>
    </lineage>
</organism>
<dbReference type="EMBL" id="ADCY02000035">
    <property type="protein sequence ID" value="EJZ50201.1"/>
    <property type="molecule type" value="Genomic_DNA"/>
</dbReference>
<keyword evidence="2" id="KW-1185">Reference proteome</keyword>
<dbReference type="Proteomes" id="UP000017813">
    <property type="component" value="Unassembled WGS sequence"/>
</dbReference>
<reference evidence="1 2" key="2">
    <citation type="submission" date="2011-10" db="EMBL/GenBank/DDBJ databases">
        <title>The Genome Sequence of Simonsiella muelleri ATCC 29453.</title>
        <authorList>
            <consortium name="The Broad Institute Genome Sequencing Platform"/>
            <consortium name="The Broad Institute Genome Sequencing Center for Infectious Disease"/>
            <person name="Earl A."/>
            <person name="Ward D."/>
            <person name="Feldgarden M."/>
            <person name="Gevers D."/>
            <person name="Izard J."/>
            <person name="Baranova O.V."/>
            <person name="Blanton J.M."/>
            <person name="Tanner A.C."/>
            <person name="Dewhirst F."/>
            <person name="Young S.K."/>
            <person name="Zeng Q."/>
            <person name="Gargeya S."/>
            <person name="Fitzgerald M."/>
            <person name="Haas B."/>
            <person name="Abouelleil A."/>
            <person name="Alvarado L."/>
            <person name="Arachchi H.M."/>
            <person name="Berlin A."/>
            <person name="Brown A."/>
            <person name="Chapman S.B."/>
            <person name="Chen Z."/>
            <person name="Dunbar C."/>
            <person name="Freedman E."/>
            <person name="Gearin G."/>
            <person name="Goldberg J."/>
            <person name="Griggs A."/>
            <person name="Gujja S."/>
            <person name="Heiman D."/>
            <person name="Howarth C."/>
            <person name="Larson L."/>
            <person name="Lui A."/>
            <person name="MacDonald P.J.P."/>
            <person name="Montmayeur A."/>
            <person name="Murphy C."/>
            <person name="Neiman D."/>
            <person name="Pearson M."/>
            <person name="Priest M."/>
            <person name="Roberts A."/>
            <person name="Saif S."/>
            <person name="Shea T."/>
            <person name="Shenoy N."/>
            <person name="Sisk P."/>
            <person name="Stolte C."/>
            <person name="Sykes S."/>
            <person name="Wortman J."/>
            <person name="Nusbaum C."/>
            <person name="Birren B."/>
        </authorList>
    </citation>
    <scope>NUCLEOTIDE SEQUENCE [LARGE SCALE GENOMIC DNA]</scope>
    <source>
        <strain evidence="1 2">ATCC 29453</strain>
    </source>
</reference>